<feature type="region of interest" description="Disordered" evidence="1">
    <location>
        <begin position="123"/>
        <end position="221"/>
    </location>
</feature>
<keyword evidence="3" id="KW-1185">Reference proteome</keyword>
<accession>A0A285D4M8</accession>
<evidence type="ECO:0000313" key="2">
    <source>
        <dbReference type="EMBL" id="SNX74276.1"/>
    </source>
</evidence>
<dbReference type="Proteomes" id="UP000219467">
    <property type="component" value="Unassembled WGS sequence"/>
</dbReference>
<proteinExistence type="predicted"/>
<feature type="compositionally biased region" description="Low complexity" evidence="1">
    <location>
        <begin position="186"/>
        <end position="198"/>
    </location>
</feature>
<protein>
    <submittedName>
        <fullName evidence="2">Outer membrane biosynthesis protein TonB</fullName>
    </submittedName>
</protein>
<feature type="compositionally biased region" description="Low complexity" evidence="1">
    <location>
        <begin position="123"/>
        <end position="134"/>
    </location>
</feature>
<dbReference type="InterPro" id="IPR011050">
    <property type="entry name" value="Pectin_lyase_fold/virulence"/>
</dbReference>
<reference evidence="3" key="1">
    <citation type="submission" date="2017-08" db="EMBL/GenBank/DDBJ databases">
        <authorList>
            <person name="Varghese N."/>
            <person name="Submissions S."/>
        </authorList>
    </citation>
    <scope>NUCLEOTIDE SEQUENCE [LARGE SCALE GENOMIC DNA]</scope>
    <source>
        <strain evidence="3">JA234</strain>
    </source>
</reference>
<evidence type="ECO:0000256" key="1">
    <source>
        <dbReference type="SAM" id="MobiDB-lite"/>
    </source>
</evidence>
<name>A0A285D4M8_9RHOB</name>
<evidence type="ECO:0000313" key="3">
    <source>
        <dbReference type="Proteomes" id="UP000219467"/>
    </source>
</evidence>
<sequence length="1105" mass="115972">MTRTEPLGTAERTQLRLYRTLQTGIRNAMVSLALISQLLASGKAAAAVTDGGLFKMSGKQAALAALLPEFASPVSAKTSKASATADQSFTAKVTKSLKVSLEASEKGKTQESSILTFEATTTKTLSSQKTTSPGKGKKPVPAPVEDEVTPAPAPVEPTPVVTEPAPAPVEPTPVVTEPAPAPVEPTPVVTEPAPAPVESIPTTPEPLPVTDTTTPQAPTDGPVIQTSMATQAMTGRVATIQLDLAPGATVQVTGQPAYGRVTVNPDNSLALVLTGETSVDDLLFSVEIRHANGTLEQQEIAVDVTEGLQAGGWGLGDYYMLETGSDGRVVVEHGEIHREVYISGNAAALSAADIAAREGVSVESVTTKFLMDRPHYGASADLALDEAMGMKLWNALTDNQNTSHWLLFERGYTYSPGRVVQDDADGESELHPLYVTAYGSGADPIFATEVKLIKMSCENVVFQGIEFAGGFTALVGSNLLIDDVQLSGTNGVDVQNVLGFTMRNTEVLDIIRDGTYDGSDYWSPKSNRTSGVYVENTKGLLIENVLIDHSGWAEGYDYNLSATSGGQPPSMYSHNFYLQGTNSDITFRDNISLRPASDGVQVRSGGLVEDNIFIDGNASLFTGATNNYSLVTGNVVTSGAHKTVSAGQGALTQGIVNNGYLTTLLDNLVTHMADPNNPAEIAAKTITHNALNSAPPLYYNDTIVHNWGKQANLNTAGLDTSLLNATTIQKFAALVTGKSTATIEDLAQHLRANSDDRIDGTLDADTIIAYFREAFGIDLAETDAGSARFVPSDLGEGMRWDNRLNWDTGVLPTEGQDIDLGNNKVYYSGTTTIGDLKLGSYGELVVNNGRLNVGGDVLTEGSGARLMIDKAGQVWVDGYSDANLLNISVAGGRFANVGDVDGAIRMDVSDNGQVIFATGGANFDLRAGSQIMLHGDDIRVGFDGASSGNAVLRLNQDSALGFDAGDDGRMGRISEFVSGAFGNSPNVQSGVNLGSAQLYLDLNGMVAGSHVLIAVDEIMGSFGGFSAAGLGSARDATILVDYTADQVVLQLGAEGAGSGRLDLVTNGNQSDFATTNAALWQALTDGHGSYAQPSTTEAALAWDWI</sequence>
<gene>
    <name evidence="2" type="ORF">SAMN05878503_12116</name>
</gene>
<dbReference type="EMBL" id="OAOQ01000021">
    <property type="protein sequence ID" value="SNX74276.1"/>
    <property type="molecule type" value="Genomic_DNA"/>
</dbReference>
<dbReference type="PRINTS" id="PR01217">
    <property type="entry name" value="PRICHEXTENSN"/>
</dbReference>
<dbReference type="SUPFAM" id="SSF51126">
    <property type="entry name" value="Pectin lyase-like"/>
    <property type="match status" value="1"/>
</dbReference>
<organism evidence="2 3">
    <name type="scientific">Cereibacter ovatus</name>
    <dbReference type="NCBI Taxonomy" id="439529"/>
    <lineage>
        <taxon>Bacteria</taxon>
        <taxon>Pseudomonadati</taxon>
        <taxon>Pseudomonadota</taxon>
        <taxon>Alphaproteobacteria</taxon>
        <taxon>Rhodobacterales</taxon>
        <taxon>Paracoccaceae</taxon>
        <taxon>Cereibacter</taxon>
    </lineage>
</organism>
<dbReference type="AlphaFoldDB" id="A0A285D4M8"/>